<keyword evidence="1" id="KW-0732">Signal</keyword>
<evidence type="ECO:0000256" key="1">
    <source>
        <dbReference type="SAM" id="SignalP"/>
    </source>
</evidence>
<accession>A0A835XNX4</accession>
<evidence type="ECO:0000313" key="2">
    <source>
        <dbReference type="EMBL" id="KAG2487019.1"/>
    </source>
</evidence>
<gene>
    <name evidence="2" type="ORF">HYH03_014389</name>
</gene>
<feature type="signal peptide" evidence="1">
    <location>
        <begin position="1"/>
        <end position="34"/>
    </location>
</feature>
<sequence length="527" mass="51178">MRSGSRWSAAAWFLWRSALTWLLAAGSLSALSLAGTEETLPLVACSISLIGSLGGGGGAAPGNGTAAQGPPAAFRLACWADAGGSSEGSNTSVEVRAGAELYSWLNNSSTGGGGGTGGQGGRAQLSGVRISLRQPVANTSGGGGGLPDWGLTIVGIPRLRLVDSVLSDMPLSPAGPLLEVLGCAELSIRNMTLAGLTAPSPPAAAFGAVRIAGALRRADVQGMACHDVTGASGWACLLLSSGEDGGEAGTGRPLDPATSPTAQAISITDSNFTGNTVRGFAEPYGASCSVGISSPPAGAPPAGPSLAASGALGFGAVLVLTPGGRQSGMGAVAVALHNTALSSNTGGCGGALSVAGSSQEILVAMEASAAANNSAVWGGAVFLGPTPAPHDAAATADIALTNASSLGGNTAAEGGGAVFVSGANATCFRLIGGSSVSRNRALAGSGGALLVADGTVSGLRLQDSALDNNTARFGSGGAVSVAAGGIRDVYLYNSSLSGNAAHRQPSFQLTAIRPLAASPAPMDPYQM</sequence>
<dbReference type="OrthoDB" id="552852at2759"/>
<evidence type="ECO:0000313" key="3">
    <source>
        <dbReference type="Proteomes" id="UP000612055"/>
    </source>
</evidence>
<dbReference type="Proteomes" id="UP000612055">
    <property type="component" value="Unassembled WGS sequence"/>
</dbReference>
<dbReference type="EMBL" id="JAEHOE010000103">
    <property type="protein sequence ID" value="KAG2487019.1"/>
    <property type="molecule type" value="Genomic_DNA"/>
</dbReference>
<dbReference type="AlphaFoldDB" id="A0A835XNX4"/>
<keyword evidence="3" id="KW-1185">Reference proteome</keyword>
<protein>
    <submittedName>
        <fullName evidence="2">Uncharacterized protein</fullName>
    </submittedName>
</protein>
<name>A0A835XNX4_9CHLO</name>
<organism evidence="2 3">
    <name type="scientific">Edaphochlamys debaryana</name>
    <dbReference type="NCBI Taxonomy" id="47281"/>
    <lineage>
        <taxon>Eukaryota</taxon>
        <taxon>Viridiplantae</taxon>
        <taxon>Chlorophyta</taxon>
        <taxon>core chlorophytes</taxon>
        <taxon>Chlorophyceae</taxon>
        <taxon>CS clade</taxon>
        <taxon>Chlamydomonadales</taxon>
        <taxon>Chlamydomonadales incertae sedis</taxon>
        <taxon>Edaphochlamys</taxon>
    </lineage>
</organism>
<reference evidence="2" key="1">
    <citation type="journal article" date="2020" name="bioRxiv">
        <title>Comparative genomics of Chlamydomonas.</title>
        <authorList>
            <person name="Craig R.J."/>
            <person name="Hasan A.R."/>
            <person name="Ness R.W."/>
            <person name="Keightley P.D."/>
        </authorList>
    </citation>
    <scope>NUCLEOTIDE SEQUENCE</scope>
    <source>
        <strain evidence="2">CCAP 11/70</strain>
    </source>
</reference>
<proteinExistence type="predicted"/>
<comment type="caution">
    <text evidence="2">The sequence shown here is derived from an EMBL/GenBank/DDBJ whole genome shotgun (WGS) entry which is preliminary data.</text>
</comment>
<feature type="chain" id="PRO_5032669522" evidence="1">
    <location>
        <begin position="35"/>
        <end position="527"/>
    </location>
</feature>